<evidence type="ECO:0000313" key="1">
    <source>
        <dbReference type="EMBL" id="TMS23742.1"/>
    </source>
</evidence>
<protein>
    <submittedName>
        <fullName evidence="1">Uncharacterized protein</fullName>
    </submittedName>
</protein>
<sequence length="340" mass="36448">MGTSLLHLSVIKKVPADQYLHHAGFLNPPLLLVLHLGCDYSVQQTVKARSLRLLPNLERDHSHLEACPVAPINPKTHLGSPWSNQKPRRRKPPPLPLPAWQHLPIQALCPLSKGKAPDPARPLRLPTHSTRRMTRKKITRWRKKRRLEGGAVPPTVVASHPWYSITRAADATGGLTPPSGGSSSRSASPGSAKSKKRPAPRAPQPPAGHQVLPHSQPSSCSPSPALSTESLSSGSDHSSSQPPLSGSASSDQQHPFTKSVSEPSICSPCDSVASPSSSSSSERLPHPSPGPYPSPMPSNCQLSSSHTTDWSQHEHQRGWNPSSTTSNDPQSIGLRSLPST</sequence>
<dbReference type="Proteomes" id="UP000793456">
    <property type="component" value="Chromosome I"/>
</dbReference>
<accession>A0ACD3RWI9</accession>
<proteinExistence type="predicted"/>
<organism evidence="1 2">
    <name type="scientific">Larimichthys crocea</name>
    <name type="common">Large yellow croaker</name>
    <name type="synonym">Pseudosciaena crocea</name>
    <dbReference type="NCBI Taxonomy" id="215358"/>
    <lineage>
        <taxon>Eukaryota</taxon>
        <taxon>Metazoa</taxon>
        <taxon>Chordata</taxon>
        <taxon>Craniata</taxon>
        <taxon>Vertebrata</taxon>
        <taxon>Euteleostomi</taxon>
        <taxon>Actinopterygii</taxon>
        <taxon>Neopterygii</taxon>
        <taxon>Teleostei</taxon>
        <taxon>Neoteleostei</taxon>
        <taxon>Acanthomorphata</taxon>
        <taxon>Eupercaria</taxon>
        <taxon>Sciaenidae</taxon>
        <taxon>Larimichthys</taxon>
    </lineage>
</organism>
<evidence type="ECO:0000313" key="2">
    <source>
        <dbReference type="Proteomes" id="UP000793456"/>
    </source>
</evidence>
<name>A0ACD3RWI9_LARCR</name>
<gene>
    <name evidence="1" type="ORF">E3U43_009048</name>
</gene>
<keyword evidence="2" id="KW-1185">Reference proteome</keyword>
<reference evidence="1" key="1">
    <citation type="submission" date="2018-11" db="EMBL/GenBank/DDBJ databases">
        <title>The sequence and de novo assembly of Larimichthys crocea genome using PacBio and Hi-C technologies.</title>
        <authorList>
            <person name="Xu P."/>
            <person name="Chen B."/>
            <person name="Zhou Z."/>
            <person name="Ke Q."/>
            <person name="Wu Y."/>
            <person name="Bai H."/>
            <person name="Pu F."/>
        </authorList>
    </citation>
    <scope>NUCLEOTIDE SEQUENCE</scope>
    <source>
        <tissue evidence="1">Muscle</tissue>
    </source>
</reference>
<dbReference type="EMBL" id="CM011674">
    <property type="protein sequence ID" value="TMS23742.1"/>
    <property type="molecule type" value="Genomic_DNA"/>
</dbReference>
<comment type="caution">
    <text evidence="1">The sequence shown here is derived from an EMBL/GenBank/DDBJ whole genome shotgun (WGS) entry which is preliminary data.</text>
</comment>